<name>A0A6P9A1B8_THRPL</name>
<dbReference type="SUPFAM" id="SSF54928">
    <property type="entry name" value="RNA-binding domain, RBD"/>
    <property type="match status" value="1"/>
</dbReference>
<dbReference type="InterPro" id="IPR014886">
    <property type="entry name" value="La_xRRM"/>
</dbReference>
<reference evidence="10 11" key="1">
    <citation type="submission" date="2025-04" db="UniProtKB">
        <authorList>
            <consortium name="RefSeq"/>
        </authorList>
    </citation>
    <scope>IDENTIFICATION</scope>
    <source>
        <tissue evidence="10 11">Total insect</tissue>
    </source>
</reference>
<dbReference type="Pfam" id="PF08777">
    <property type="entry name" value="RRM_3"/>
    <property type="match status" value="1"/>
</dbReference>
<dbReference type="CDD" id="cd08028">
    <property type="entry name" value="LARP_3"/>
    <property type="match status" value="1"/>
</dbReference>
<evidence type="ECO:0000313" key="11">
    <source>
        <dbReference type="RefSeq" id="XP_034251568.1"/>
    </source>
</evidence>
<keyword evidence="3" id="KW-0539">Nucleus</keyword>
<keyword evidence="9" id="KW-1185">Reference proteome</keyword>
<evidence type="ECO:0000259" key="8">
    <source>
        <dbReference type="PROSITE" id="PS51939"/>
    </source>
</evidence>
<dbReference type="GeneID" id="117651564"/>
<feature type="domain" description="XRRM" evidence="8">
    <location>
        <begin position="310"/>
        <end position="437"/>
    </location>
</feature>
<accession>A0A6P9A1B8</accession>
<feature type="compositionally biased region" description="Polar residues" evidence="5">
    <location>
        <begin position="73"/>
        <end position="88"/>
    </location>
</feature>
<dbReference type="Proteomes" id="UP000515158">
    <property type="component" value="Unplaced"/>
</dbReference>
<dbReference type="GO" id="GO:0003729">
    <property type="term" value="F:mRNA binding"/>
    <property type="evidence" value="ECO:0007669"/>
    <property type="project" value="TreeGrafter"/>
</dbReference>
<dbReference type="GO" id="GO:1990904">
    <property type="term" value="C:ribonucleoprotein complex"/>
    <property type="evidence" value="ECO:0007669"/>
    <property type="project" value="UniProtKB-UniRule"/>
</dbReference>
<keyword evidence="2 4" id="KW-0694">RNA-binding</keyword>
<dbReference type="GO" id="GO:0010494">
    <property type="term" value="C:cytoplasmic stress granule"/>
    <property type="evidence" value="ECO:0007669"/>
    <property type="project" value="TreeGrafter"/>
</dbReference>
<dbReference type="GO" id="GO:0045727">
    <property type="term" value="P:positive regulation of translation"/>
    <property type="evidence" value="ECO:0007669"/>
    <property type="project" value="TreeGrafter"/>
</dbReference>
<gene>
    <name evidence="10 11" type="primary">LOC117651564</name>
</gene>
<dbReference type="GO" id="GO:0005634">
    <property type="term" value="C:nucleus"/>
    <property type="evidence" value="ECO:0007669"/>
    <property type="project" value="UniProtKB-SubCell"/>
</dbReference>
<dbReference type="KEGG" id="tpal:117651564"/>
<proteinExistence type="predicted"/>
<evidence type="ECO:0000313" key="10">
    <source>
        <dbReference type="RefSeq" id="XP_034251567.1"/>
    </source>
</evidence>
<evidence type="ECO:0000256" key="4">
    <source>
        <dbReference type="PROSITE-ProRule" id="PRU00332"/>
    </source>
</evidence>
<protein>
    <submittedName>
        <fullName evidence="10 11">La protein homolog</fullName>
    </submittedName>
</protein>
<dbReference type="RefSeq" id="XP_034251568.1">
    <property type="nucleotide sequence ID" value="XM_034395677.1"/>
</dbReference>
<dbReference type="SMART" id="SM00360">
    <property type="entry name" value="RRM"/>
    <property type="match status" value="1"/>
</dbReference>
<dbReference type="OrthoDB" id="439993at2759"/>
<sequence length="443" mass="50144">MGEPTVEVKQEAAVEAKKVKLEAESEDAPDAKKMKIEPVEADGNGAAVTQKTKSEPSEDAPDAKKIKLESTEADSNGTAKTENGAQSETAEDRGDPDLKRLLVRQVEYYFGDINLPRDKFLQEQLKLEDGWVPLDVMLRFQRLAQLTRNPSTIVSCLKSDSTLMEVSEDGTKIRRSPSHPLPEMNEEWQKARNDRTVYCKGFSTTAYDLNEYLKFFDTYGPVENVHLRKYLDRATKKSMFKGSVYVLFETKELAEKFLALDSVVFEGKELIRMTYAAHNEEKKKEKDERWGKKVKKDGAASEEKAKPKKEFAKGCILKINGITDEELTREVIKSTLVELGADVAFIQYAKGDKEALVRLQSLEDGAASEFVKKLNDEEKKVKFGDEEMELSAVEGEEEEAFLQKTREQMERNNKGPKRGRGNNRHRGGHRGGFRGNRRGRNSD</sequence>
<dbReference type="SUPFAM" id="SSF46785">
    <property type="entry name" value="Winged helix' DNA-binding domain"/>
    <property type="match status" value="1"/>
</dbReference>
<feature type="compositionally biased region" description="Basic and acidic residues" evidence="5">
    <location>
        <begin position="404"/>
        <end position="413"/>
    </location>
</feature>
<dbReference type="AlphaFoldDB" id="A0A6P9A1B8"/>
<feature type="domain" description="RRM" evidence="6">
    <location>
        <begin position="195"/>
        <end position="278"/>
    </location>
</feature>
<dbReference type="InterPro" id="IPR002344">
    <property type="entry name" value="Lupus_La"/>
</dbReference>
<evidence type="ECO:0000256" key="2">
    <source>
        <dbReference type="ARBA" id="ARBA00022884"/>
    </source>
</evidence>
<dbReference type="Pfam" id="PF05383">
    <property type="entry name" value="La"/>
    <property type="match status" value="1"/>
</dbReference>
<dbReference type="InterPro" id="IPR000504">
    <property type="entry name" value="RRM_dom"/>
</dbReference>
<dbReference type="PROSITE" id="PS51939">
    <property type="entry name" value="XRRM"/>
    <property type="match status" value="1"/>
</dbReference>
<dbReference type="InterPro" id="IPR036390">
    <property type="entry name" value="WH_DNA-bd_sf"/>
</dbReference>
<evidence type="ECO:0000256" key="5">
    <source>
        <dbReference type="SAM" id="MobiDB-lite"/>
    </source>
</evidence>
<feature type="region of interest" description="Disordered" evidence="5">
    <location>
        <begin position="394"/>
        <end position="443"/>
    </location>
</feature>
<feature type="compositionally biased region" description="Basic and acidic residues" evidence="5">
    <location>
        <begin position="52"/>
        <end position="70"/>
    </location>
</feature>
<dbReference type="InterPro" id="IPR006630">
    <property type="entry name" value="La_HTH"/>
</dbReference>
<evidence type="ECO:0000313" key="9">
    <source>
        <dbReference type="Proteomes" id="UP000515158"/>
    </source>
</evidence>
<comment type="subcellular location">
    <subcellularLocation>
        <location evidence="1">Nucleus</location>
    </subcellularLocation>
</comment>
<evidence type="ECO:0000259" key="6">
    <source>
        <dbReference type="PROSITE" id="PS50102"/>
    </source>
</evidence>
<dbReference type="InterPro" id="IPR045180">
    <property type="entry name" value="La_dom_prot"/>
</dbReference>
<dbReference type="PANTHER" id="PTHR22792">
    <property type="entry name" value="LUPUS LA PROTEIN-RELATED"/>
    <property type="match status" value="1"/>
</dbReference>
<dbReference type="PROSITE" id="PS50961">
    <property type="entry name" value="HTH_LA"/>
    <property type="match status" value="1"/>
</dbReference>
<dbReference type="InterPro" id="IPR035979">
    <property type="entry name" value="RBD_domain_sf"/>
</dbReference>
<organism evidence="10">
    <name type="scientific">Thrips palmi</name>
    <name type="common">Melon thrips</name>
    <dbReference type="NCBI Taxonomy" id="161013"/>
    <lineage>
        <taxon>Eukaryota</taxon>
        <taxon>Metazoa</taxon>
        <taxon>Ecdysozoa</taxon>
        <taxon>Arthropoda</taxon>
        <taxon>Hexapoda</taxon>
        <taxon>Insecta</taxon>
        <taxon>Pterygota</taxon>
        <taxon>Neoptera</taxon>
        <taxon>Paraneoptera</taxon>
        <taxon>Thysanoptera</taxon>
        <taxon>Terebrantia</taxon>
        <taxon>Thripoidea</taxon>
        <taxon>Thripidae</taxon>
        <taxon>Thrips</taxon>
    </lineage>
</organism>
<dbReference type="GO" id="GO:0008033">
    <property type="term" value="P:tRNA processing"/>
    <property type="evidence" value="ECO:0007669"/>
    <property type="project" value="TreeGrafter"/>
</dbReference>
<dbReference type="InterPro" id="IPR012677">
    <property type="entry name" value="Nucleotide-bd_a/b_plait_sf"/>
</dbReference>
<dbReference type="GO" id="GO:0005829">
    <property type="term" value="C:cytosol"/>
    <property type="evidence" value="ECO:0007669"/>
    <property type="project" value="TreeGrafter"/>
</dbReference>
<dbReference type="PROSITE" id="PS50102">
    <property type="entry name" value="RRM"/>
    <property type="match status" value="1"/>
</dbReference>
<dbReference type="PRINTS" id="PR00302">
    <property type="entry name" value="LUPUSLA"/>
</dbReference>
<dbReference type="Gene3D" id="1.10.10.10">
    <property type="entry name" value="Winged helix-like DNA-binding domain superfamily/Winged helix DNA-binding domain"/>
    <property type="match status" value="1"/>
</dbReference>
<feature type="compositionally biased region" description="Basic and acidic residues" evidence="5">
    <location>
        <begin position="18"/>
        <end position="38"/>
    </location>
</feature>
<dbReference type="Gene3D" id="3.30.70.330">
    <property type="match status" value="2"/>
</dbReference>
<evidence type="ECO:0000256" key="1">
    <source>
        <dbReference type="ARBA" id="ARBA00004123"/>
    </source>
</evidence>
<dbReference type="SMART" id="SM00715">
    <property type="entry name" value="LA"/>
    <property type="match status" value="1"/>
</dbReference>
<evidence type="ECO:0000259" key="7">
    <source>
        <dbReference type="PROSITE" id="PS50961"/>
    </source>
</evidence>
<dbReference type="CDD" id="cd12291">
    <property type="entry name" value="RRM1_La"/>
    <property type="match status" value="1"/>
</dbReference>
<dbReference type="CTD" id="35305"/>
<dbReference type="PANTHER" id="PTHR22792:SF166">
    <property type="entry name" value="LUPUS LA PROTEIN HOMOLOG"/>
    <property type="match status" value="1"/>
</dbReference>
<dbReference type="RefSeq" id="XP_034251567.1">
    <property type="nucleotide sequence ID" value="XM_034395676.1"/>
</dbReference>
<evidence type="ECO:0000256" key="3">
    <source>
        <dbReference type="ARBA" id="ARBA00023242"/>
    </source>
</evidence>
<feature type="compositionally biased region" description="Basic residues" evidence="5">
    <location>
        <begin position="414"/>
        <end position="443"/>
    </location>
</feature>
<feature type="region of interest" description="Disordered" evidence="5">
    <location>
        <begin position="18"/>
        <end position="96"/>
    </location>
</feature>
<dbReference type="InterPro" id="IPR036388">
    <property type="entry name" value="WH-like_DNA-bd_sf"/>
</dbReference>
<feature type="domain" description="HTH La-type RNA-binding" evidence="7">
    <location>
        <begin position="92"/>
        <end position="183"/>
    </location>
</feature>